<dbReference type="EMBL" id="FNUV01000002">
    <property type="protein sequence ID" value="SEF63263.1"/>
    <property type="molecule type" value="Genomic_DNA"/>
</dbReference>
<dbReference type="InterPro" id="IPR045692">
    <property type="entry name" value="DUF6057"/>
</dbReference>
<protein>
    <recommendedName>
        <fullName evidence="4">Transmembrane protein</fullName>
    </recommendedName>
</protein>
<dbReference type="Pfam" id="PF19529">
    <property type="entry name" value="DUF6057"/>
    <property type="match status" value="1"/>
</dbReference>
<keyword evidence="1" id="KW-0812">Transmembrane</keyword>
<sequence length="472" mass="54313">MKNIRTICTFLFGVMVLLFFGLVYPHHLHYQEQYQLFLFDGTYVWEIMKQPGGIADLLGRFSTQFFLFAWIGALIIAILLSAVQLLALQLNSSWTNQTAKSNEGWLYGLSFAPSCLLWLYLLDENALFSGVWAVLITLLAAWGIAKSAKGRTRYILLIIAIPILYWMVGPVCIPFPIDSLWTSVHYYRYPTVFPILLWAASLSVFIFTLTIHICHRWINASSSYVVTLCSFALAATCMGYLIWRDSNFKAEKVMQYDFMACHQQWNRIIETINKEKPNNQIGVTVQNLALAMHGMLLDHMFEYNQNGIAGLLPDVKTDATSPLPTAEAFYQLGMINVAQRTVFEAQEAILDFQKSGRCYKRLAQTNLINGSYEVARKYLMALQKTLFYRKWANETLALLENEKAIANHPEYGRLRQMAYKEDFYFSDHVTPEMLESLYFSNTDNGMAYQYLIAYYLLTGDREGLNHFNSKKR</sequence>
<proteinExistence type="predicted"/>
<gene>
    <name evidence="2" type="ORF">SAMN05216354_1113</name>
</gene>
<reference evidence="2 3" key="1">
    <citation type="submission" date="2016-10" db="EMBL/GenBank/DDBJ databases">
        <authorList>
            <person name="de Groot N.N."/>
        </authorList>
    </citation>
    <scope>NUCLEOTIDE SEQUENCE [LARGE SCALE GENOMIC DNA]</scope>
    <source>
        <strain evidence="2 3">AR32</strain>
    </source>
</reference>
<dbReference type="AlphaFoldDB" id="A0A1H5TKH8"/>
<feature type="transmembrane region" description="Helical" evidence="1">
    <location>
        <begin position="154"/>
        <end position="177"/>
    </location>
</feature>
<feature type="transmembrane region" description="Helical" evidence="1">
    <location>
        <begin position="189"/>
        <end position="211"/>
    </location>
</feature>
<accession>A0A1H5TKH8</accession>
<feature type="transmembrane region" description="Helical" evidence="1">
    <location>
        <begin position="65"/>
        <end position="83"/>
    </location>
</feature>
<evidence type="ECO:0000313" key="3">
    <source>
        <dbReference type="Proteomes" id="UP000236735"/>
    </source>
</evidence>
<name>A0A1H5TKH8_XYLRU</name>
<feature type="transmembrane region" description="Helical" evidence="1">
    <location>
        <begin position="7"/>
        <end position="24"/>
    </location>
</feature>
<keyword evidence="1" id="KW-1133">Transmembrane helix</keyword>
<feature type="transmembrane region" description="Helical" evidence="1">
    <location>
        <begin position="104"/>
        <end position="121"/>
    </location>
</feature>
<evidence type="ECO:0008006" key="4">
    <source>
        <dbReference type="Google" id="ProtNLM"/>
    </source>
</evidence>
<keyword evidence="1" id="KW-0472">Membrane</keyword>
<evidence type="ECO:0000256" key="1">
    <source>
        <dbReference type="SAM" id="Phobius"/>
    </source>
</evidence>
<evidence type="ECO:0000313" key="2">
    <source>
        <dbReference type="EMBL" id="SEF63263.1"/>
    </source>
</evidence>
<dbReference type="Proteomes" id="UP000236735">
    <property type="component" value="Unassembled WGS sequence"/>
</dbReference>
<dbReference type="RefSeq" id="WP_103915367.1">
    <property type="nucleotide sequence ID" value="NZ_FNUV01000002.1"/>
</dbReference>
<organism evidence="2 3">
    <name type="scientific">Xylanibacter ruminicola</name>
    <name type="common">Prevotella ruminicola</name>
    <dbReference type="NCBI Taxonomy" id="839"/>
    <lineage>
        <taxon>Bacteria</taxon>
        <taxon>Pseudomonadati</taxon>
        <taxon>Bacteroidota</taxon>
        <taxon>Bacteroidia</taxon>
        <taxon>Bacteroidales</taxon>
        <taxon>Prevotellaceae</taxon>
        <taxon>Xylanibacter</taxon>
    </lineage>
</organism>
<feature type="transmembrane region" description="Helical" evidence="1">
    <location>
        <begin position="223"/>
        <end position="243"/>
    </location>
</feature>
<feature type="transmembrane region" description="Helical" evidence="1">
    <location>
        <begin position="127"/>
        <end position="145"/>
    </location>
</feature>